<evidence type="ECO:0000313" key="9">
    <source>
        <dbReference type="EMBL" id="GEO38043.1"/>
    </source>
</evidence>
<dbReference type="InterPro" id="IPR005134">
    <property type="entry name" value="UPF0114"/>
</dbReference>
<protein>
    <recommendedName>
        <fullName evidence="7">UPF0114 protein SAE02_21910</fullName>
    </recommendedName>
</protein>
<dbReference type="Proteomes" id="UP000321523">
    <property type="component" value="Unassembled WGS sequence"/>
</dbReference>
<evidence type="ECO:0000256" key="8">
    <source>
        <dbReference type="SAM" id="MobiDB-lite"/>
    </source>
</evidence>
<accession>A0A512DNI2</accession>
<evidence type="ECO:0000256" key="1">
    <source>
        <dbReference type="ARBA" id="ARBA00004651"/>
    </source>
</evidence>
<keyword evidence="10" id="KW-1185">Reference proteome</keyword>
<dbReference type="AlphaFoldDB" id="A0A512DNI2"/>
<evidence type="ECO:0000256" key="7">
    <source>
        <dbReference type="HAMAP-Rule" id="MF_00143"/>
    </source>
</evidence>
<proteinExistence type="inferred from homology"/>
<keyword evidence="3 7" id="KW-1003">Cell membrane</keyword>
<dbReference type="EMBL" id="BJYZ01000008">
    <property type="protein sequence ID" value="GEO38043.1"/>
    <property type="molecule type" value="Genomic_DNA"/>
</dbReference>
<evidence type="ECO:0000256" key="4">
    <source>
        <dbReference type="ARBA" id="ARBA00022692"/>
    </source>
</evidence>
<keyword evidence="4 7" id="KW-0812">Transmembrane</keyword>
<evidence type="ECO:0000256" key="2">
    <source>
        <dbReference type="ARBA" id="ARBA00005774"/>
    </source>
</evidence>
<dbReference type="HAMAP" id="MF_00143">
    <property type="entry name" value="UPF0114"/>
    <property type="match status" value="1"/>
</dbReference>
<comment type="subcellular location">
    <subcellularLocation>
        <location evidence="1 7">Cell membrane</location>
        <topology evidence="1 7">Multi-pass membrane protein</topology>
    </subcellularLocation>
</comment>
<comment type="caution">
    <text evidence="9">The sequence shown here is derived from an EMBL/GenBank/DDBJ whole genome shotgun (WGS) entry which is preliminary data.</text>
</comment>
<comment type="similarity">
    <text evidence="2 7">Belongs to the UPF0114 family.</text>
</comment>
<evidence type="ECO:0000256" key="6">
    <source>
        <dbReference type="ARBA" id="ARBA00023136"/>
    </source>
</evidence>
<dbReference type="RefSeq" id="WP_186818074.1">
    <property type="nucleotide sequence ID" value="NZ_BJYZ01000008.1"/>
</dbReference>
<reference evidence="9 10" key="1">
    <citation type="submission" date="2019-07" db="EMBL/GenBank/DDBJ databases">
        <title>Whole genome shotgun sequence of Skermanella aerolata NBRC 106429.</title>
        <authorList>
            <person name="Hosoyama A."/>
            <person name="Uohara A."/>
            <person name="Ohji S."/>
            <person name="Ichikawa N."/>
        </authorList>
    </citation>
    <scope>NUCLEOTIDE SEQUENCE [LARGE SCALE GENOMIC DNA]</scope>
    <source>
        <strain evidence="9 10">NBRC 106429</strain>
    </source>
</reference>
<dbReference type="PANTHER" id="PTHR38596">
    <property type="entry name" value="UPF0114 PROTEIN YQHA"/>
    <property type="match status" value="1"/>
</dbReference>
<dbReference type="Pfam" id="PF03350">
    <property type="entry name" value="UPF0114"/>
    <property type="match status" value="1"/>
</dbReference>
<evidence type="ECO:0000256" key="5">
    <source>
        <dbReference type="ARBA" id="ARBA00022989"/>
    </source>
</evidence>
<feature type="transmembrane region" description="Helical" evidence="7">
    <location>
        <begin position="92"/>
        <end position="113"/>
    </location>
</feature>
<name>A0A512DNI2_9PROT</name>
<gene>
    <name evidence="9" type="ORF">SAE02_21910</name>
</gene>
<dbReference type="PANTHER" id="PTHR38596:SF1">
    <property type="entry name" value="UPF0114 PROTEIN YQHA"/>
    <property type="match status" value="1"/>
</dbReference>
<feature type="transmembrane region" description="Helical" evidence="7">
    <location>
        <begin position="175"/>
        <end position="193"/>
    </location>
</feature>
<feature type="compositionally biased region" description="Basic and acidic residues" evidence="8">
    <location>
        <begin position="211"/>
        <end position="221"/>
    </location>
</feature>
<dbReference type="InterPro" id="IPR020761">
    <property type="entry name" value="UPF0114_bac"/>
</dbReference>
<evidence type="ECO:0000256" key="3">
    <source>
        <dbReference type="ARBA" id="ARBA00022475"/>
    </source>
</evidence>
<organism evidence="9 10">
    <name type="scientific">Skermanella aerolata</name>
    <dbReference type="NCBI Taxonomy" id="393310"/>
    <lineage>
        <taxon>Bacteria</taxon>
        <taxon>Pseudomonadati</taxon>
        <taxon>Pseudomonadota</taxon>
        <taxon>Alphaproteobacteria</taxon>
        <taxon>Rhodospirillales</taxon>
        <taxon>Azospirillaceae</taxon>
        <taxon>Skermanella</taxon>
    </lineage>
</organism>
<dbReference type="GO" id="GO:0005886">
    <property type="term" value="C:plasma membrane"/>
    <property type="evidence" value="ECO:0007669"/>
    <property type="project" value="UniProtKB-SubCell"/>
</dbReference>
<feature type="transmembrane region" description="Helical" evidence="7">
    <location>
        <begin position="52"/>
        <end position="71"/>
    </location>
</feature>
<feature type="transmembrane region" description="Helical" evidence="7">
    <location>
        <begin position="144"/>
        <end position="163"/>
    </location>
</feature>
<feature type="region of interest" description="Disordered" evidence="8">
    <location>
        <begin position="211"/>
        <end position="241"/>
    </location>
</feature>
<keyword evidence="5 7" id="KW-1133">Transmembrane helix</keyword>
<sequence>MHRPPTLHDRIDLEPVRHRHAPTLPIPVMEPRDRAAPVIGRLIGRVIVLSRYILVVFYLGLIVALGIYAAVYARMIYAMALSYDEMSGVEALATMLSLIDFALVASLAVMVIISNYENFVGPIVSDSNMAISWLAHLDPGALKIKIGATIITISSIYLLKVLIDVEQYRSHDLMWKLAIFVTFILAALALVLIDRIGVVYRDATGKSRIVHDAAHSRHPDDDAPSGPKTSTSPAPPPKGSH</sequence>
<evidence type="ECO:0000313" key="10">
    <source>
        <dbReference type="Proteomes" id="UP000321523"/>
    </source>
</evidence>
<keyword evidence="6 7" id="KW-0472">Membrane</keyword>